<feature type="transmembrane region" description="Helical" evidence="2">
    <location>
        <begin position="103"/>
        <end position="122"/>
    </location>
</feature>
<feature type="compositionally biased region" description="Low complexity" evidence="1">
    <location>
        <begin position="74"/>
        <end position="92"/>
    </location>
</feature>
<dbReference type="Proteomes" id="UP000241587">
    <property type="component" value="Unassembled WGS sequence"/>
</dbReference>
<keyword evidence="2" id="KW-1133">Transmembrane helix</keyword>
<feature type="compositionally biased region" description="Basic and acidic residues" evidence="1">
    <location>
        <begin position="46"/>
        <end position="71"/>
    </location>
</feature>
<proteinExistence type="predicted"/>
<feature type="region of interest" description="Disordered" evidence="1">
    <location>
        <begin position="1"/>
        <end position="97"/>
    </location>
</feature>
<dbReference type="Proteomes" id="UP000663297">
    <property type="component" value="Chromosome 4"/>
</dbReference>
<evidence type="ECO:0000313" key="4">
    <source>
        <dbReference type="EMBL" id="QPC68179.1"/>
    </source>
</evidence>
<organism evidence="3 5">
    <name type="scientific">Fusarium culmorum</name>
    <dbReference type="NCBI Taxonomy" id="5516"/>
    <lineage>
        <taxon>Eukaryota</taxon>
        <taxon>Fungi</taxon>
        <taxon>Dikarya</taxon>
        <taxon>Ascomycota</taxon>
        <taxon>Pezizomycotina</taxon>
        <taxon>Sordariomycetes</taxon>
        <taxon>Hypocreomycetidae</taxon>
        <taxon>Hypocreales</taxon>
        <taxon>Nectriaceae</taxon>
        <taxon>Fusarium</taxon>
    </lineage>
</organism>
<feature type="compositionally biased region" description="Polar residues" evidence="1">
    <location>
        <begin position="24"/>
        <end position="39"/>
    </location>
</feature>
<evidence type="ECO:0000256" key="1">
    <source>
        <dbReference type="SAM" id="MobiDB-lite"/>
    </source>
</evidence>
<dbReference type="EMBL" id="PVEM01000002">
    <property type="protein sequence ID" value="PTD10838.1"/>
    <property type="molecule type" value="Genomic_DNA"/>
</dbReference>
<name>A0A2T4H4V6_FUSCU</name>
<keyword evidence="2" id="KW-0472">Membrane</keyword>
<evidence type="ECO:0000256" key="2">
    <source>
        <dbReference type="SAM" id="Phobius"/>
    </source>
</evidence>
<keyword evidence="2" id="KW-0812">Transmembrane</keyword>
<sequence length="126" mass="13456">MSRVTKDDNDVEDEAREESFAGVTDTTNGSRENPQNQRPNPELPAEDQRSSVDLEAQDQRGREPGDGRGGGRDNGNYANGNADDGLNGGDNATSRRGGRLRDLAGIQGSGLFILSVTIYGFSAKDI</sequence>
<accession>A0A2T4H4V6</accession>
<evidence type="ECO:0000313" key="5">
    <source>
        <dbReference type="Proteomes" id="UP000241587"/>
    </source>
</evidence>
<gene>
    <name evidence="3" type="ORF">FCULG_00011440</name>
    <name evidence="4" type="ORF">HYE67_010410</name>
</gene>
<protein>
    <submittedName>
        <fullName evidence="3">Uncharacterized protein</fullName>
    </submittedName>
</protein>
<dbReference type="AlphaFoldDB" id="A0A2T4H4V6"/>
<evidence type="ECO:0000313" key="3">
    <source>
        <dbReference type="EMBL" id="PTD10838.1"/>
    </source>
</evidence>
<dbReference type="EMBL" id="CP064750">
    <property type="protein sequence ID" value="QPC68179.1"/>
    <property type="molecule type" value="Genomic_DNA"/>
</dbReference>
<reference evidence="3 5" key="1">
    <citation type="submission" date="2018-02" db="EMBL/GenBank/DDBJ databases">
        <title>Fusarium culmorum secondary metabolites in fungal-bacterial-plant interactions.</title>
        <authorList>
            <person name="Schmidt R."/>
        </authorList>
    </citation>
    <scope>NUCLEOTIDE SEQUENCE [LARGE SCALE GENOMIC DNA]</scope>
    <source>
        <strain evidence="3 5">PV</strain>
    </source>
</reference>
<reference evidence="4" key="2">
    <citation type="submission" date="2020-11" db="EMBL/GenBank/DDBJ databases">
        <title>The chromosome-scale genome resource for two endophytic Fusarium species: F. culmorum and F. pseudograminearum.</title>
        <authorList>
            <person name="Yuan Z."/>
        </authorList>
    </citation>
    <scope>NUCLEOTIDE SEQUENCE</scope>
    <source>
        <strain evidence="4">Class2-1B</strain>
    </source>
</reference>
<dbReference type="OrthoDB" id="10448915at2759"/>
<keyword evidence="5" id="KW-1185">Reference proteome</keyword>